<proteinExistence type="predicted"/>
<reference evidence="1 2" key="1">
    <citation type="journal article" date="2021" name="Genome Biol. Evol.">
        <title>Complete Genome Sequencing of a Novel Gloeobacter Species from a Waterfall Cave in Mexico.</title>
        <authorList>
            <person name="Saw J.H."/>
            <person name="Cardona T."/>
            <person name="Montejano G."/>
        </authorList>
    </citation>
    <scope>NUCLEOTIDE SEQUENCE [LARGE SCALE GENOMIC DNA]</scope>
    <source>
        <strain evidence="1">MG652769</strain>
    </source>
</reference>
<dbReference type="EMBL" id="CP063845">
    <property type="protein sequence ID" value="UFP95541.1"/>
    <property type="molecule type" value="Genomic_DNA"/>
</dbReference>
<dbReference type="RefSeq" id="WP_230842768.1">
    <property type="nucleotide sequence ID" value="NZ_CP063845.1"/>
</dbReference>
<dbReference type="InterPro" id="IPR010985">
    <property type="entry name" value="Ribbon_hlx_hlx"/>
</dbReference>
<dbReference type="InterPro" id="IPR013321">
    <property type="entry name" value="Arc_rbn_hlx_hlx"/>
</dbReference>
<gene>
    <name evidence="1" type="ORF">ISF26_04650</name>
</gene>
<evidence type="ECO:0000313" key="1">
    <source>
        <dbReference type="EMBL" id="UFP95541.1"/>
    </source>
</evidence>
<evidence type="ECO:0008006" key="3">
    <source>
        <dbReference type="Google" id="ProtNLM"/>
    </source>
</evidence>
<protein>
    <recommendedName>
        <fullName evidence="3">Ribbon-helix-helix protein CopG domain-containing protein</fullName>
    </recommendedName>
</protein>
<name>A0ABY3PPG7_9CYAN</name>
<sequence>MDLALYRAQILLEPEQHRRLAEIAREQGRALSEVMREIVRDYLDLHQQQTGLQRELQAMEALTRIRRRVQERHGLLPADLLERSRDEHLEDVERTWQDGD</sequence>
<organism evidence="1 2">
    <name type="scientific">Gloeobacter morelensis MG652769</name>
    <dbReference type="NCBI Taxonomy" id="2781736"/>
    <lineage>
        <taxon>Bacteria</taxon>
        <taxon>Bacillati</taxon>
        <taxon>Cyanobacteriota</taxon>
        <taxon>Cyanophyceae</taxon>
        <taxon>Gloeobacterales</taxon>
        <taxon>Gloeobacteraceae</taxon>
        <taxon>Gloeobacter</taxon>
        <taxon>Gloeobacter morelensis</taxon>
    </lineage>
</organism>
<dbReference type="Proteomes" id="UP001054846">
    <property type="component" value="Chromosome"/>
</dbReference>
<keyword evidence="2" id="KW-1185">Reference proteome</keyword>
<dbReference type="SUPFAM" id="SSF47598">
    <property type="entry name" value="Ribbon-helix-helix"/>
    <property type="match status" value="1"/>
</dbReference>
<accession>A0ABY3PPG7</accession>
<dbReference type="Gene3D" id="1.10.1220.10">
    <property type="entry name" value="Met repressor-like"/>
    <property type="match status" value="1"/>
</dbReference>
<evidence type="ECO:0000313" key="2">
    <source>
        <dbReference type="Proteomes" id="UP001054846"/>
    </source>
</evidence>